<gene>
    <name evidence="1" type="ORF">H6P87_00051</name>
</gene>
<name>A0A9E6SPY4_9RICK</name>
<accession>A0A9E6SPY4</accession>
<dbReference type="Proteomes" id="UP000595296">
    <property type="component" value="Chromosome"/>
</dbReference>
<reference evidence="1 2" key="1">
    <citation type="journal article" date="2021" name="Int. J. Syst. Evol. Microbiol.">
        <title>Characterization of a novel transitional group Rickettsia species (Rickettsia tillamookensis sp. nov.) from the western black-legged tick, Ixodes pacificus.</title>
        <authorList>
            <person name="Gauthier D.T."/>
            <person name="Karpathy S.E."/>
            <person name="Grizzard S.L."/>
            <person name="Batra D."/>
            <person name="Rowe L.A."/>
            <person name="Paddock C.D."/>
        </authorList>
    </citation>
    <scope>NUCLEOTIDE SEQUENCE [LARGE SCALE GENOMIC DNA]</scope>
    <source>
        <strain evidence="1 2">Tillamook 23</strain>
    </source>
</reference>
<evidence type="ECO:0000313" key="1">
    <source>
        <dbReference type="EMBL" id="QQV74517.1"/>
    </source>
</evidence>
<keyword evidence="2" id="KW-1185">Reference proteome</keyword>
<protein>
    <submittedName>
        <fullName evidence="1">Uncharacterized protein</fullName>
    </submittedName>
</protein>
<proteinExistence type="predicted"/>
<dbReference type="EMBL" id="CP060138">
    <property type="protein sequence ID" value="QQV74517.1"/>
    <property type="molecule type" value="Genomic_DNA"/>
</dbReference>
<organism evidence="1 2">
    <name type="scientific">Rickettsia tillamookensis</name>
    <dbReference type="NCBI Taxonomy" id="2761623"/>
    <lineage>
        <taxon>Bacteria</taxon>
        <taxon>Pseudomonadati</taxon>
        <taxon>Pseudomonadota</taxon>
        <taxon>Alphaproteobacteria</taxon>
        <taxon>Rickettsiales</taxon>
        <taxon>Rickettsiaceae</taxon>
        <taxon>Rickettsieae</taxon>
        <taxon>Rickettsia</taxon>
        <taxon>spotted fever group</taxon>
    </lineage>
</organism>
<evidence type="ECO:0000313" key="2">
    <source>
        <dbReference type="Proteomes" id="UP000595296"/>
    </source>
</evidence>
<sequence>MSRIFWRATEPELITKIFNDYPHLFFRREAINTCIKNEDDRQKALDAIKLTSSDKFFIGCFDKVFSKVDVVVDLRVAEESKPVPAPEVVLDLLTLPLNMDENYDVLPIGIVEDNTTKL</sequence>